<name>A0A0P9CWC2_9CHLR</name>
<dbReference type="EMBL" id="LJCR01001447">
    <property type="protein sequence ID" value="KPV50342.1"/>
    <property type="molecule type" value="Genomic_DNA"/>
</dbReference>
<evidence type="ECO:0000313" key="1">
    <source>
        <dbReference type="EMBL" id="KPV50342.1"/>
    </source>
</evidence>
<dbReference type="Proteomes" id="UP000050509">
    <property type="component" value="Unassembled WGS sequence"/>
</dbReference>
<protein>
    <submittedName>
        <fullName evidence="1">Uncharacterized protein</fullName>
    </submittedName>
</protein>
<accession>A0A0P9CWC2</accession>
<dbReference type="AlphaFoldDB" id="A0A0P9CWC2"/>
<evidence type="ECO:0000313" key="2">
    <source>
        <dbReference type="Proteomes" id="UP000050509"/>
    </source>
</evidence>
<feature type="non-terminal residue" evidence="1">
    <location>
        <position position="1"/>
    </location>
</feature>
<reference evidence="1 2" key="1">
    <citation type="submission" date="2015-09" db="EMBL/GenBank/DDBJ databases">
        <title>Draft genome sequence of Kouleothrix aurantiaca JCM 19913.</title>
        <authorList>
            <person name="Hemp J."/>
        </authorList>
    </citation>
    <scope>NUCLEOTIDE SEQUENCE [LARGE SCALE GENOMIC DNA]</scope>
    <source>
        <strain evidence="1 2">COM-B</strain>
    </source>
</reference>
<keyword evidence="2" id="KW-1185">Reference proteome</keyword>
<proteinExistence type="predicted"/>
<comment type="caution">
    <text evidence="1">The sequence shown here is derived from an EMBL/GenBank/DDBJ whole genome shotgun (WGS) entry which is preliminary data.</text>
</comment>
<gene>
    <name evidence="1" type="ORF">SE17_27495</name>
</gene>
<sequence>VENLKKHGAAKPRTVTTLTNSINTLFGKQLSEKEVAGLLGELQKQKVIEINDTKITYPQLG</sequence>
<organism evidence="1 2">
    <name type="scientific">Kouleothrix aurantiaca</name>
    <dbReference type="NCBI Taxonomy" id="186479"/>
    <lineage>
        <taxon>Bacteria</taxon>
        <taxon>Bacillati</taxon>
        <taxon>Chloroflexota</taxon>
        <taxon>Chloroflexia</taxon>
        <taxon>Chloroflexales</taxon>
        <taxon>Roseiflexineae</taxon>
        <taxon>Roseiflexaceae</taxon>
        <taxon>Kouleothrix</taxon>
    </lineage>
</organism>